<organism evidence="2 3">
    <name type="scientific">Adineta steineri</name>
    <dbReference type="NCBI Taxonomy" id="433720"/>
    <lineage>
        <taxon>Eukaryota</taxon>
        <taxon>Metazoa</taxon>
        <taxon>Spiralia</taxon>
        <taxon>Gnathifera</taxon>
        <taxon>Rotifera</taxon>
        <taxon>Eurotatoria</taxon>
        <taxon>Bdelloidea</taxon>
        <taxon>Adinetida</taxon>
        <taxon>Adinetidae</taxon>
        <taxon>Adineta</taxon>
    </lineage>
</organism>
<dbReference type="InterPro" id="IPR055455">
    <property type="entry name" value="HEAT_PSME4"/>
</dbReference>
<evidence type="ECO:0000259" key="1">
    <source>
        <dbReference type="Pfam" id="PF23096"/>
    </source>
</evidence>
<protein>
    <recommendedName>
        <fullName evidence="1">Proteasome activator complex subunit 4-like HEAT repeat-like domain-containing protein</fullName>
    </recommendedName>
</protein>
<name>A0A815Q441_9BILA</name>
<comment type="caution">
    <text evidence="2">The sequence shown here is derived from an EMBL/GenBank/DDBJ whole genome shotgun (WGS) entry which is preliminary data.</text>
</comment>
<sequence length="138" mass="16476">MIESANLIYNRFINKDFVIQVIQMMILDEKNEFDKTQFTMFKCLFRDFGLAFVNNFLEQLCLLIREKNEEKLEGSHRLAAEIITGMIRGSKYWTLEMLNKLWNNVTSILTECFLNLNVETRQSWHKCLEHSIVSCFFF</sequence>
<dbReference type="PANTHER" id="PTHR32170">
    <property type="entry name" value="PROTEASOME ACTIVATOR COMPLEX SUBUNIT 4"/>
    <property type="match status" value="1"/>
</dbReference>
<dbReference type="GO" id="GO:0005634">
    <property type="term" value="C:nucleus"/>
    <property type="evidence" value="ECO:0007669"/>
    <property type="project" value="TreeGrafter"/>
</dbReference>
<dbReference type="GO" id="GO:0070628">
    <property type="term" value="F:proteasome binding"/>
    <property type="evidence" value="ECO:0007669"/>
    <property type="project" value="InterPro"/>
</dbReference>
<dbReference type="EMBL" id="CAJNOG010001598">
    <property type="protein sequence ID" value="CAF1457282.1"/>
    <property type="molecule type" value="Genomic_DNA"/>
</dbReference>
<reference evidence="2" key="1">
    <citation type="submission" date="2021-02" db="EMBL/GenBank/DDBJ databases">
        <authorList>
            <person name="Nowell W R."/>
        </authorList>
    </citation>
    <scope>NUCLEOTIDE SEQUENCE</scope>
</reference>
<dbReference type="GO" id="GO:0010499">
    <property type="term" value="P:proteasomal ubiquitin-independent protein catabolic process"/>
    <property type="evidence" value="ECO:0007669"/>
    <property type="project" value="TreeGrafter"/>
</dbReference>
<dbReference type="Proteomes" id="UP000663845">
    <property type="component" value="Unassembled WGS sequence"/>
</dbReference>
<gene>
    <name evidence="2" type="ORF">JYZ213_LOCUS41046</name>
</gene>
<evidence type="ECO:0000313" key="3">
    <source>
        <dbReference type="Proteomes" id="UP000663845"/>
    </source>
</evidence>
<proteinExistence type="predicted"/>
<accession>A0A815Q441</accession>
<dbReference type="PANTHER" id="PTHR32170:SF3">
    <property type="entry name" value="PROTEASOME ACTIVATOR COMPLEX SUBUNIT 4"/>
    <property type="match status" value="1"/>
</dbReference>
<dbReference type="GO" id="GO:0005829">
    <property type="term" value="C:cytosol"/>
    <property type="evidence" value="ECO:0007669"/>
    <property type="project" value="TreeGrafter"/>
</dbReference>
<dbReference type="GO" id="GO:0016504">
    <property type="term" value="F:peptidase activator activity"/>
    <property type="evidence" value="ECO:0007669"/>
    <property type="project" value="InterPro"/>
</dbReference>
<feature type="domain" description="Proteasome activator complex subunit 4-like HEAT repeat-like" evidence="1">
    <location>
        <begin position="3"/>
        <end position="128"/>
    </location>
</feature>
<evidence type="ECO:0000313" key="2">
    <source>
        <dbReference type="EMBL" id="CAF1457282.1"/>
    </source>
</evidence>
<dbReference type="AlphaFoldDB" id="A0A815Q441"/>
<dbReference type="InterPro" id="IPR035309">
    <property type="entry name" value="PSME4"/>
</dbReference>
<dbReference type="Pfam" id="PF23096">
    <property type="entry name" value="HEAT_PSME4"/>
    <property type="match status" value="1"/>
</dbReference>